<gene>
    <name evidence="1" type="ORF">SAMN05216201_10992</name>
</gene>
<name>A0A1H6ZAX6_9PSED</name>
<dbReference type="STRING" id="915471.SAMN05216201_10992"/>
<keyword evidence="2" id="KW-1185">Reference proteome</keyword>
<protein>
    <submittedName>
        <fullName evidence="1">Uncharacterized protein</fullName>
    </submittedName>
</protein>
<sequence length="143" mass="15095">MSCVDLLSNDVWSEADIVRRTEALVRSEVSAEAETILVRKLQGVALGVPLSAEDEIEVEAFRAVVVAAQEEGVAARADMIKLQAVLDHEAALARLALSAVEGNAEDAAERAAAQSLVDGASAETQYLYALRHPAPVTEGEPDA</sequence>
<dbReference type="Proteomes" id="UP000242930">
    <property type="component" value="Unassembled WGS sequence"/>
</dbReference>
<proteinExistence type="predicted"/>
<organism evidence="1 2">
    <name type="scientific">Pseudomonas linyingensis</name>
    <dbReference type="NCBI Taxonomy" id="915471"/>
    <lineage>
        <taxon>Bacteria</taxon>
        <taxon>Pseudomonadati</taxon>
        <taxon>Pseudomonadota</taxon>
        <taxon>Gammaproteobacteria</taxon>
        <taxon>Pseudomonadales</taxon>
        <taxon>Pseudomonadaceae</taxon>
        <taxon>Pseudomonas</taxon>
    </lineage>
</organism>
<evidence type="ECO:0000313" key="1">
    <source>
        <dbReference type="EMBL" id="SEJ46812.1"/>
    </source>
</evidence>
<dbReference type="RefSeq" id="WP_090311380.1">
    <property type="nucleotide sequence ID" value="NZ_FNZE01000009.1"/>
</dbReference>
<reference evidence="2" key="1">
    <citation type="submission" date="2016-10" db="EMBL/GenBank/DDBJ databases">
        <authorList>
            <person name="Varghese N."/>
            <person name="Submissions S."/>
        </authorList>
    </citation>
    <scope>NUCLEOTIDE SEQUENCE [LARGE SCALE GENOMIC DNA]</scope>
    <source>
        <strain evidence="2">LMG 25967</strain>
    </source>
</reference>
<dbReference type="EMBL" id="FNZE01000009">
    <property type="protein sequence ID" value="SEJ46812.1"/>
    <property type="molecule type" value="Genomic_DNA"/>
</dbReference>
<dbReference type="AlphaFoldDB" id="A0A1H6ZAX6"/>
<accession>A0A1H6ZAX6</accession>
<evidence type="ECO:0000313" key="2">
    <source>
        <dbReference type="Proteomes" id="UP000242930"/>
    </source>
</evidence>